<protein>
    <recommendedName>
        <fullName evidence="4">Bacteriophage holin of superfamily 6 (Holin_LLH)</fullName>
    </recommendedName>
</protein>
<feature type="transmembrane region" description="Helical" evidence="1">
    <location>
        <begin position="6"/>
        <end position="23"/>
    </location>
</feature>
<dbReference type="RefSeq" id="WP_216150041.1">
    <property type="nucleotide sequence ID" value="NZ_JAHLDV010000032.1"/>
</dbReference>
<evidence type="ECO:0008006" key="4">
    <source>
        <dbReference type="Google" id="ProtNLM"/>
    </source>
</evidence>
<keyword evidence="3" id="KW-1185">Reference proteome</keyword>
<evidence type="ECO:0000256" key="1">
    <source>
        <dbReference type="SAM" id="Phobius"/>
    </source>
</evidence>
<dbReference type="Proteomes" id="UP000776252">
    <property type="component" value="Unassembled WGS sequence"/>
</dbReference>
<gene>
    <name evidence="2" type="ORF">KPL37_13015</name>
</gene>
<organism evidence="2 3">
    <name type="scientific">Clostridium frigoris</name>
    <dbReference type="NCBI Taxonomy" id="205327"/>
    <lineage>
        <taxon>Bacteria</taxon>
        <taxon>Bacillati</taxon>
        <taxon>Bacillota</taxon>
        <taxon>Clostridia</taxon>
        <taxon>Eubacteriales</taxon>
        <taxon>Clostridiaceae</taxon>
        <taxon>Clostridium</taxon>
    </lineage>
</organism>
<evidence type="ECO:0000313" key="2">
    <source>
        <dbReference type="EMBL" id="MBU3160666.1"/>
    </source>
</evidence>
<keyword evidence="1" id="KW-0812">Transmembrane</keyword>
<accession>A0ABS6BUR9</accession>
<sequence>MNDFLSIFYPILFTFLTGFLAYVGKEVLKFAPKVAEYWVAKIGLTNYQETKAIAWDIWNVVEEHCRLSQVVGDKVQVKVTMFETLIKQKVPGITNAEIEIIRQSIAGEFNKNKPLIINATEKNIQQPYQHQ</sequence>
<evidence type="ECO:0000313" key="3">
    <source>
        <dbReference type="Proteomes" id="UP000776252"/>
    </source>
</evidence>
<reference evidence="2 3" key="1">
    <citation type="submission" date="2021-06" db="EMBL/GenBank/DDBJ databases">
        <title>Clostridia strains as spoilage organisms.</title>
        <authorList>
            <person name="Wambui J."/>
            <person name="Stephan R."/>
            <person name="Stevens M.J.A."/>
        </authorList>
    </citation>
    <scope>NUCLEOTIDE SEQUENCE [LARGE SCALE GENOMIC DNA]</scope>
    <source>
        <strain evidence="2 3">DSM 14204</strain>
    </source>
</reference>
<comment type="caution">
    <text evidence="2">The sequence shown here is derived from an EMBL/GenBank/DDBJ whole genome shotgun (WGS) entry which is preliminary data.</text>
</comment>
<name>A0ABS6BUR9_9CLOT</name>
<keyword evidence="1" id="KW-0472">Membrane</keyword>
<dbReference type="EMBL" id="JAHLDV010000032">
    <property type="protein sequence ID" value="MBU3160666.1"/>
    <property type="molecule type" value="Genomic_DNA"/>
</dbReference>
<keyword evidence="1" id="KW-1133">Transmembrane helix</keyword>
<proteinExistence type="predicted"/>